<dbReference type="InterPro" id="IPR038377">
    <property type="entry name" value="Na/Glc_symporter_sf"/>
</dbReference>
<dbReference type="Proteomes" id="UP000024942">
    <property type="component" value="Unassembled WGS sequence"/>
</dbReference>
<comment type="caution">
    <text evidence="17">The sequence shown here is derived from an EMBL/GenBank/DDBJ whole genome shotgun (WGS) entry which is preliminary data.</text>
</comment>
<dbReference type="NCBIfam" id="TIGR02121">
    <property type="entry name" value="Na_Pro_sym"/>
    <property type="match status" value="1"/>
</dbReference>
<evidence type="ECO:0000256" key="15">
    <source>
        <dbReference type="RuleBase" id="RU362091"/>
    </source>
</evidence>
<evidence type="ECO:0000256" key="12">
    <source>
        <dbReference type="ARBA" id="ARBA00033708"/>
    </source>
</evidence>
<feature type="transmembrane region" description="Helical" evidence="16">
    <location>
        <begin position="436"/>
        <end position="454"/>
    </location>
</feature>
<dbReference type="NCBIfam" id="TIGR00813">
    <property type="entry name" value="sss"/>
    <property type="match status" value="1"/>
</dbReference>
<feature type="transmembrane region" description="Helical" evidence="16">
    <location>
        <begin position="404"/>
        <end position="429"/>
    </location>
</feature>
<evidence type="ECO:0000256" key="5">
    <source>
        <dbReference type="ARBA" id="ARBA00022692"/>
    </source>
</evidence>
<dbReference type="GO" id="GO:0031402">
    <property type="term" value="F:sodium ion binding"/>
    <property type="evidence" value="ECO:0007669"/>
    <property type="project" value="UniProtKB-UniRule"/>
</dbReference>
<dbReference type="AlphaFoldDB" id="A0A059G668"/>
<keyword evidence="3 16" id="KW-0813">Transport</keyword>
<accession>A0A059G668</accession>
<dbReference type="InterPro" id="IPR001734">
    <property type="entry name" value="Na/solute_symporter"/>
</dbReference>
<reference evidence="17 18" key="1">
    <citation type="journal article" date="2014" name="Antonie Van Leeuwenhoek">
        <title>Hyphomonas beringensis sp. nov. and Hyphomonas chukchiensis sp. nov., isolated from surface seawater of the Bering Sea and Chukchi Sea.</title>
        <authorList>
            <person name="Li C."/>
            <person name="Lai Q."/>
            <person name="Li G."/>
            <person name="Dong C."/>
            <person name="Wang J."/>
            <person name="Liao Y."/>
            <person name="Shao Z."/>
        </authorList>
    </citation>
    <scope>NUCLEOTIDE SEQUENCE [LARGE SCALE GENOMIC DNA]</scope>
    <source>
        <strain evidence="17 18">SCH89</strain>
    </source>
</reference>
<dbReference type="Pfam" id="PF00474">
    <property type="entry name" value="SSF"/>
    <property type="match status" value="1"/>
</dbReference>
<keyword evidence="18" id="KW-1185">Reference proteome</keyword>
<protein>
    <recommendedName>
        <fullName evidence="13 16">Sodium/proline symporter</fullName>
    </recommendedName>
    <alternativeName>
        <fullName evidence="14 16">Proline permease</fullName>
    </alternativeName>
</protein>
<dbReference type="GO" id="GO:0015824">
    <property type="term" value="P:proline transport"/>
    <property type="evidence" value="ECO:0007669"/>
    <property type="project" value="UniProtKB-UniRule"/>
</dbReference>
<feature type="transmembrane region" description="Helical" evidence="16">
    <location>
        <begin position="123"/>
        <end position="141"/>
    </location>
</feature>
<dbReference type="PANTHER" id="PTHR48086">
    <property type="entry name" value="SODIUM/PROLINE SYMPORTER-RELATED"/>
    <property type="match status" value="1"/>
</dbReference>
<keyword evidence="6 16" id="KW-0769">Symport</keyword>
<dbReference type="InterPro" id="IPR050277">
    <property type="entry name" value="Sodium:Solute_Symporter"/>
</dbReference>
<dbReference type="eggNOG" id="COG0591">
    <property type="taxonomic scope" value="Bacteria"/>
</dbReference>
<keyword evidence="16" id="KW-0029">Amino-acid transport</keyword>
<feature type="transmembrane region" description="Helical" evidence="16">
    <location>
        <begin position="279"/>
        <end position="305"/>
    </location>
</feature>
<dbReference type="GO" id="GO:0005886">
    <property type="term" value="C:plasma membrane"/>
    <property type="evidence" value="ECO:0007669"/>
    <property type="project" value="UniProtKB-SubCell"/>
</dbReference>
<evidence type="ECO:0000313" key="18">
    <source>
        <dbReference type="Proteomes" id="UP000024942"/>
    </source>
</evidence>
<dbReference type="GO" id="GO:0015193">
    <property type="term" value="F:L-proline transmembrane transporter activity"/>
    <property type="evidence" value="ECO:0007669"/>
    <property type="project" value="TreeGrafter"/>
</dbReference>
<gene>
    <name evidence="17" type="ORF">HOC_12862</name>
</gene>
<evidence type="ECO:0000256" key="2">
    <source>
        <dbReference type="ARBA" id="ARBA00006434"/>
    </source>
</evidence>
<evidence type="ECO:0000256" key="6">
    <source>
        <dbReference type="ARBA" id="ARBA00022847"/>
    </source>
</evidence>
<evidence type="ECO:0000256" key="1">
    <source>
        <dbReference type="ARBA" id="ARBA00004651"/>
    </source>
</evidence>
<feature type="transmembrane region" description="Helical" evidence="16">
    <location>
        <begin position="378"/>
        <end position="398"/>
    </location>
</feature>
<dbReference type="PROSITE" id="PS00456">
    <property type="entry name" value="NA_SOLUT_SYMP_1"/>
    <property type="match status" value="1"/>
</dbReference>
<comment type="similarity">
    <text evidence="2 15">Belongs to the sodium:solute symporter (SSF) (TC 2.A.21) family.</text>
</comment>
<keyword evidence="11 16" id="KW-0739">Sodium transport</keyword>
<evidence type="ECO:0000256" key="13">
    <source>
        <dbReference type="ARBA" id="ARBA00067214"/>
    </source>
</evidence>
<comment type="subcellular location">
    <subcellularLocation>
        <location evidence="16">Cell inner membrane</location>
        <topology evidence="16">Multi-pass membrane protein</topology>
    </subcellularLocation>
    <subcellularLocation>
        <location evidence="1">Cell membrane</location>
        <topology evidence="1">Multi-pass membrane protein</topology>
    </subcellularLocation>
</comment>
<keyword evidence="16" id="KW-0997">Cell inner membrane</keyword>
<evidence type="ECO:0000256" key="11">
    <source>
        <dbReference type="ARBA" id="ARBA00023201"/>
    </source>
</evidence>
<dbReference type="STRING" id="1280953.HOC_12862"/>
<evidence type="ECO:0000256" key="16">
    <source>
        <dbReference type="RuleBase" id="RU366012"/>
    </source>
</evidence>
<dbReference type="Gene3D" id="1.20.1730.10">
    <property type="entry name" value="Sodium/glucose cotransporter"/>
    <property type="match status" value="1"/>
</dbReference>
<evidence type="ECO:0000256" key="4">
    <source>
        <dbReference type="ARBA" id="ARBA00022475"/>
    </source>
</evidence>
<feature type="transmembrane region" description="Helical" evidence="16">
    <location>
        <begin position="161"/>
        <end position="184"/>
    </location>
</feature>
<evidence type="ECO:0000256" key="3">
    <source>
        <dbReference type="ARBA" id="ARBA00022448"/>
    </source>
</evidence>
<evidence type="ECO:0000256" key="7">
    <source>
        <dbReference type="ARBA" id="ARBA00022989"/>
    </source>
</evidence>
<feature type="transmembrane region" description="Helical" evidence="16">
    <location>
        <begin position="6"/>
        <end position="24"/>
    </location>
</feature>
<dbReference type="PATRIC" id="fig|1280953.3.peg.2588"/>
<keyword evidence="9 16" id="KW-0406">Ion transport</keyword>
<dbReference type="InterPro" id="IPR011851">
    <property type="entry name" value="Na/Pro_symporter"/>
</dbReference>
<proteinExistence type="inferred from homology"/>
<feature type="transmembrane region" description="Helical" evidence="16">
    <location>
        <begin position="320"/>
        <end position="345"/>
    </location>
</feature>
<keyword evidence="7 16" id="KW-1133">Transmembrane helix</keyword>
<evidence type="ECO:0000256" key="10">
    <source>
        <dbReference type="ARBA" id="ARBA00023136"/>
    </source>
</evidence>
<dbReference type="RefSeq" id="WP_035539225.1">
    <property type="nucleotide sequence ID" value="NZ_ARYL01000019.1"/>
</dbReference>
<dbReference type="PANTHER" id="PTHR48086:SF3">
    <property type="entry name" value="SODIUM_PROLINE SYMPORTER"/>
    <property type="match status" value="1"/>
</dbReference>
<comment type="function">
    <text evidence="16">Catalyzes the sodium-dependent uptake of extracellular L-proline.</text>
</comment>
<keyword evidence="4" id="KW-1003">Cell membrane</keyword>
<keyword evidence="10 16" id="KW-0472">Membrane</keyword>
<keyword evidence="8 16" id="KW-0915">Sodium</keyword>
<keyword evidence="5 16" id="KW-0812">Transmembrane</keyword>
<organism evidence="17 18">
    <name type="scientific">Hyphomonas oceanitis SCH89</name>
    <dbReference type="NCBI Taxonomy" id="1280953"/>
    <lineage>
        <taxon>Bacteria</taxon>
        <taxon>Pseudomonadati</taxon>
        <taxon>Pseudomonadota</taxon>
        <taxon>Alphaproteobacteria</taxon>
        <taxon>Hyphomonadales</taxon>
        <taxon>Hyphomonadaceae</taxon>
        <taxon>Hyphomonas</taxon>
    </lineage>
</organism>
<feature type="transmembrane region" description="Helical" evidence="16">
    <location>
        <begin position="191"/>
        <end position="211"/>
    </location>
</feature>
<evidence type="ECO:0000256" key="8">
    <source>
        <dbReference type="ARBA" id="ARBA00023053"/>
    </source>
</evidence>
<dbReference type="EMBL" id="ARYL01000019">
    <property type="protein sequence ID" value="KDA01948.1"/>
    <property type="molecule type" value="Genomic_DNA"/>
</dbReference>
<name>A0A059G668_9PROT</name>
<sequence length="514" mass="55443">MNIAAIVSLGAYFVLMMLIGLYAYRKSTSDVSEYMLGGRQLHPAVGALSAGASDMSGWMLMGLPGAVFVTGFSAAWIAVGLVIGAYFNYRLVAPRLRVYTELSEDSITIPDFFEKRFKDRSHLLRVLSSVVIVIFFTLYTSSGVVAGGKLFEASFGLDYTLGLFVTAGVVVAYTLFGGFLAVSLTDFVQGCIMFVALVLVPIVAINAVGGFDATHAEVLASPPASVEDAPSRANFFNWFQGLSIIGIVSAASWGLGYFGQPHIIVRFMAIRSLKDIATARYIGMSWMLVTVLGAVAVGVAGVAYVNEQGINDQLIDPETIFILFSQVLFHPLITGFLLAAILAAIMSTISSQLLVSSSSLTEDFYKTFLRKEASQKELVLVGRLSVLVVSLIAILLAFDRSSSILALVSYAWAGFGAAFGPIILLSLYWRRITRNGALAGMITGALTVLFWLYAPVTINGASLSDTIYALVPGFFLSLLATVLVSLMRSEPRPKVQEEFDEMMVAMSAEKQPFF</sequence>
<feature type="transmembrane region" description="Helical" evidence="16">
    <location>
        <begin position="466"/>
        <end position="486"/>
    </location>
</feature>
<evidence type="ECO:0000256" key="14">
    <source>
        <dbReference type="ARBA" id="ARBA00082709"/>
    </source>
</evidence>
<dbReference type="CDD" id="cd11475">
    <property type="entry name" value="SLC5sbd_PutP"/>
    <property type="match status" value="1"/>
</dbReference>
<dbReference type="PROSITE" id="PS50283">
    <property type="entry name" value="NA_SOLUT_SYMP_3"/>
    <property type="match status" value="1"/>
</dbReference>
<dbReference type="FunFam" id="1.20.1730.10:FF:000002">
    <property type="entry name" value="Sodium/proline symporter"/>
    <property type="match status" value="1"/>
</dbReference>
<evidence type="ECO:0000313" key="17">
    <source>
        <dbReference type="EMBL" id="KDA01948.1"/>
    </source>
</evidence>
<feature type="transmembrane region" description="Helical" evidence="16">
    <location>
        <begin position="67"/>
        <end position="87"/>
    </location>
</feature>
<comment type="catalytic activity">
    <reaction evidence="12">
        <text>L-proline(in) + Na(+)(in) = L-proline(out) + Na(+)(out)</text>
        <dbReference type="Rhea" id="RHEA:28967"/>
        <dbReference type="ChEBI" id="CHEBI:29101"/>
        <dbReference type="ChEBI" id="CHEBI:60039"/>
    </reaction>
</comment>
<evidence type="ECO:0000256" key="9">
    <source>
        <dbReference type="ARBA" id="ARBA00023065"/>
    </source>
</evidence>
<dbReference type="OrthoDB" id="9789704at2"/>
<dbReference type="GO" id="GO:0005298">
    <property type="term" value="F:proline:sodium symporter activity"/>
    <property type="evidence" value="ECO:0007669"/>
    <property type="project" value="UniProtKB-UniRule"/>
</dbReference>
<feature type="transmembrane region" description="Helical" evidence="16">
    <location>
        <begin position="238"/>
        <end position="258"/>
    </location>
</feature>
<dbReference type="InterPro" id="IPR018212">
    <property type="entry name" value="Na/solute_symporter_CS"/>
</dbReference>
<dbReference type="PROSITE" id="PS00457">
    <property type="entry name" value="NA_SOLUT_SYMP_2"/>
    <property type="match status" value="1"/>
</dbReference>